<dbReference type="HAMAP" id="MF_01148">
    <property type="entry name" value="Lnt"/>
    <property type="match status" value="1"/>
</dbReference>
<dbReference type="PANTHER" id="PTHR38686:SF1">
    <property type="entry name" value="APOLIPOPROTEIN N-ACYLTRANSFERASE"/>
    <property type="match status" value="1"/>
</dbReference>
<evidence type="ECO:0000313" key="12">
    <source>
        <dbReference type="Proteomes" id="UP000725649"/>
    </source>
</evidence>
<dbReference type="Gene3D" id="3.60.110.10">
    <property type="entry name" value="Carbon-nitrogen hydrolase"/>
    <property type="match status" value="1"/>
</dbReference>
<feature type="transmembrane region" description="Helical" evidence="9">
    <location>
        <begin position="189"/>
        <end position="213"/>
    </location>
</feature>
<evidence type="ECO:0000256" key="4">
    <source>
        <dbReference type="ARBA" id="ARBA00022679"/>
    </source>
</evidence>
<evidence type="ECO:0000256" key="9">
    <source>
        <dbReference type="HAMAP-Rule" id="MF_01148"/>
    </source>
</evidence>
<feature type="transmembrane region" description="Helical" evidence="9">
    <location>
        <begin position="115"/>
        <end position="139"/>
    </location>
</feature>
<keyword evidence="4 9" id="KW-0808">Transferase</keyword>
<dbReference type="Proteomes" id="UP000725649">
    <property type="component" value="Unassembled WGS sequence"/>
</dbReference>
<evidence type="ECO:0000256" key="5">
    <source>
        <dbReference type="ARBA" id="ARBA00022692"/>
    </source>
</evidence>
<comment type="function">
    <text evidence="9">Catalyzes the phospholipid dependent N-acylation of the N-terminal cysteine of apolipoprotein, the last step in lipoprotein maturation.</text>
</comment>
<feature type="transmembrane region" description="Helical" evidence="9">
    <location>
        <begin position="81"/>
        <end position="100"/>
    </location>
</feature>
<dbReference type="InterPro" id="IPR036526">
    <property type="entry name" value="C-N_Hydrolase_sf"/>
</dbReference>
<evidence type="ECO:0000259" key="10">
    <source>
        <dbReference type="PROSITE" id="PS50263"/>
    </source>
</evidence>
<dbReference type="PROSITE" id="PS50263">
    <property type="entry name" value="CN_HYDROLASE"/>
    <property type="match status" value="1"/>
</dbReference>
<dbReference type="InterPro" id="IPR045378">
    <property type="entry name" value="LNT_N"/>
</dbReference>
<comment type="similarity">
    <text evidence="2 9">Belongs to the CN hydrolase family. Apolipoprotein N-acyltransferase subfamily.</text>
</comment>
<dbReference type="InterPro" id="IPR003010">
    <property type="entry name" value="C-N_Hydrolase"/>
</dbReference>
<proteinExistence type="inferred from homology"/>
<feature type="transmembrane region" description="Helical" evidence="9">
    <location>
        <begin position="33"/>
        <end position="52"/>
    </location>
</feature>
<evidence type="ECO:0000256" key="1">
    <source>
        <dbReference type="ARBA" id="ARBA00004651"/>
    </source>
</evidence>
<dbReference type="GO" id="GO:0005886">
    <property type="term" value="C:plasma membrane"/>
    <property type="evidence" value="ECO:0007669"/>
    <property type="project" value="UniProtKB-SubCell"/>
</dbReference>
<dbReference type="CDD" id="cd07571">
    <property type="entry name" value="ALP_N-acyl_transferase"/>
    <property type="match status" value="1"/>
</dbReference>
<keyword evidence="3 9" id="KW-1003">Cell membrane</keyword>
<dbReference type="GO" id="GO:0042158">
    <property type="term" value="P:lipoprotein biosynthetic process"/>
    <property type="evidence" value="ECO:0007669"/>
    <property type="project" value="UniProtKB-UniRule"/>
</dbReference>
<feature type="transmembrane region" description="Helical" evidence="9">
    <location>
        <begin position="520"/>
        <end position="541"/>
    </location>
</feature>
<feature type="transmembrane region" description="Helical" evidence="9">
    <location>
        <begin position="225"/>
        <end position="243"/>
    </location>
</feature>
<evidence type="ECO:0000256" key="7">
    <source>
        <dbReference type="ARBA" id="ARBA00023136"/>
    </source>
</evidence>
<dbReference type="AlphaFoldDB" id="A0A928DNM9"/>
<keyword evidence="6 9" id="KW-1133">Transmembrane helix</keyword>
<dbReference type="Pfam" id="PF20154">
    <property type="entry name" value="LNT_N"/>
    <property type="match status" value="1"/>
</dbReference>
<name>A0A928DNM9_9BACT</name>
<evidence type="ECO:0000256" key="2">
    <source>
        <dbReference type="ARBA" id="ARBA00010065"/>
    </source>
</evidence>
<dbReference type="InterPro" id="IPR004563">
    <property type="entry name" value="Apolipo_AcylTrfase"/>
</dbReference>
<dbReference type="Pfam" id="PF00795">
    <property type="entry name" value="CN_hydrolase"/>
    <property type="match status" value="1"/>
</dbReference>
<feature type="domain" description="CN hydrolase" evidence="10">
    <location>
        <begin position="263"/>
        <end position="505"/>
    </location>
</feature>
<keyword evidence="7 9" id="KW-0472">Membrane</keyword>
<feature type="transmembrane region" description="Helical" evidence="9">
    <location>
        <begin position="146"/>
        <end position="169"/>
    </location>
</feature>
<feature type="transmembrane region" description="Helical" evidence="9">
    <location>
        <begin position="58"/>
        <end position="74"/>
    </location>
</feature>
<comment type="subcellular location">
    <subcellularLocation>
        <location evidence="1 9">Cell membrane</location>
        <topology evidence="1 9">Multi-pass membrane protein</topology>
    </subcellularLocation>
</comment>
<reference evidence="11" key="1">
    <citation type="submission" date="2019-04" db="EMBL/GenBank/DDBJ databases">
        <title>Evolution of Biomass-Degrading Anaerobic Consortia Revealed by Metagenomics.</title>
        <authorList>
            <person name="Peng X."/>
        </authorList>
    </citation>
    <scope>NUCLEOTIDE SEQUENCE</scope>
    <source>
        <strain evidence="11">SIG66</strain>
    </source>
</reference>
<sequence length="542" mass="60869">MRPFRQRISDQDKQSKTPFSVHMKKFLRTVGRWLFLLLCALGTAALVVVSYPKYSHSFLAWLALAPFVWGITKTRGFWSSFFYSWLTGILFNAGVFYWIYYTCLHGGGLSQGLSLAAWLGLSGLLALQFACFGGSCFYLRNSKGYFPLLAACGFVTWEWLHQLLAFYGLGFPWLMLGYTQWNAPEFIQLASFTGVYGVSFIVAFTGASIGWAFAEPSIKRATTHMLLAAAVFLGTFMYGHFSLPDEKDPSSRQSLLSLSTAVLQPNIDQYKKWNETFEKEILDTITSMGNELEGKGVMLAVWPESTVPGTLTEEKYKQLFAGISARSGAHQLIGSNIPQATWQYVGSYLMSPEQEKLQDYRKVKLVPFGEYIPLEDFVKSLFPDVAILGELGSFTPGNREQNLLNLAGVPLGSTICYESIFPQLWLAQNRQGAKLFVNSTNDAWFFDTAAPYQHLAVNVLRAAETSRPVLRAANTGFSAVIDSYGRITQKTDLFTRDTLFASVPLSTGDSVNFYTQWGEWFAWVCAILYFTLLISLMVFFYE</sequence>
<gene>
    <name evidence="9 11" type="primary">lnt</name>
    <name evidence="11" type="ORF">E7027_03070</name>
</gene>
<accession>A0A928DNM9</accession>
<evidence type="ECO:0000256" key="6">
    <source>
        <dbReference type="ARBA" id="ARBA00022989"/>
    </source>
</evidence>
<dbReference type="EMBL" id="SUVG01000003">
    <property type="protein sequence ID" value="MBE6421102.1"/>
    <property type="molecule type" value="Genomic_DNA"/>
</dbReference>
<organism evidence="11 12">
    <name type="scientific">Candidatus Avelusimicrobium gallicola</name>
    <dbReference type="NCBI Taxonomy" id="2562704"/>
    <lineage>
        <taxon>Bacteria</taxon>
        <taxon>Pseudomonadati</taxon>
        <taxon>Elusimicrobiota</taxon>
        <taxon>Elusimicrobia</taxon>
        <taxon>Elusimicrobiales</taxon>
        <taxon>Elusimicrobiaceae</taxon>
        <taxon>Candidatus Avelusimicrobium</taxon>
    </lineage>
</organism>
<comment type="catalytic activity">
    <reaction evidence="9">
        <text>N-terminal S-1,2-diacyl-sn-glyceryl-L-cysteinyl-[lipoprotein] + a glycerophospholipid = N-acyl-S-1,2-diacyl-sn-glyceryl-L-cysteinyl-[lipoprotein] + a 2-acyl-sn-glycero-3-phospholipid + H(+)</text>
        <dbReference type="Rhea" id="RHEA:48228"/>
        <dbReference type="Rhea" id="RHEA-COMP:14681"/>
        <dbReference type="Rhea" id="RHEA-COMP:14684"/>
        <dbReference type="ChEBI" id="CHEBI:15378"/>
        <dbReference type="ChEBI" id="CHEBI:136912"/>
        <dbReference type="ChEBI" id="CHEBI:140656"/>
        <dbReference type="ChEBI" id="CHEBI:140657"/>
        <dbReference type="ChEBI" id="CHEBI:140660"/>
        <dbReference type="EC" id="2.3.1.269"/>
    </reaction>
</comment>
<keyword evidence="5 9" id="KW-0812">Transmembrane</keyword>
<comment type="pathway">
    <text evidence="9">Protein modification; lipoprotein biosynthesis (N-acyl transfer).</text>
</comment>
<evidence type="ECO:0000313" key="11">
    <source>
        <dbReference type="EMBL" id="MBE6421102.1"/>
    </source>
</evidence>
<evidence type="ECO:0000256" key="8">
    <source>
        <dbReference type="ARBA" id="ARBA00023315"/>
    </source>
</evidence>
<dbReference type="NCBIfam" id="TIGR00546">
    <property type="entry name" value="lnt"/>
    <property type="match status" value="1"/>
</dbReference>
<dbReference type="PANTHER" id="PTHR38686">
    <property type="entry name" value="APOLIPOPROTEIN N-ACYLTRANSFERASE"/>
    <property type="match status" value="1"/>
</dbReference>
<evidence type="ECO:0000256" key="3">
    <source>
        <dbReference type="ARBA" id="ARBA00022475"/>
    </source>
</evidence>
<dbReference type="GO" id="GO:0016410">
    <property type="term" value="F:N-acyltransferase activity"/>
    <property type="evidence" value="ECO:0007669"/>
    <property type="project" value="UniProtKB-UniRule"/>
</dbReference>
<dbReference type="SUPFAM" id="SSF56317">
    <property type="entry name" value="Carbon-nitrogen hydrolase"/>
    <property type="match status" value="1"/>
</dbReference>
<protein>
    <recommendedName>
        <fullName evidence="9">Apolipoprotein N-acyltransferase</fullName>
        <shortName evidence="9">ALP N-acyltransferase</shortName>
        <ecNumber evidence="9">2.3.1.269</ecNumber>
    </recommendedName>
</protein>
<keyword evidence="8 9" id="KW-0012">Acyltransferase</keyword>
<comment type="caution">
    <text evidence="11">The sequence shown here is derived from an EMBL/GenBank/DDBJ whole genome shotgun (WGS) entry which is preliminary data.</text>
</comment>
<dbReference type="EC" id="2.3.1.269" evidence="9"/>